<proteinExistence type="predicted"/>
<keyword evidence="3 6" id="KW-1133">Transmembrane helix</keyword>
<organism evidence="7 8">
    <name type="scientific">Brevibacterium aurantiacum</name>
    <dbReference type="NCBI Taxonomy" id="273384"/>
    <lineage>
        <taxon>Bacteria</taxon>
        <taxon>Bacillati</taxon>
        <taxon>Actinomycetota</taxon>
        <taxon>Actinomycetes</taxon>
        <taxon>Micrococcales</taxon>
        <taxon>Brevibacteriaceae</taxon>
        <taxon>Brevibacterium</taxon>
    </lineage>
</organism>
<gene>
    <name evidence="7" type="ORF">CIK59_06065</name>
</gene>
<reference evidence="7 8" key="1">
    <citation type="journal article" date="2017" name="Elife">
        <title>Extensive horizontal gene transfer in cheese-associated bacteria.</title>
        <authorList>
            <person name="Bonham K.S."/>
            <person name="Wolfe B.E."/>
            <person name="Dutton R.J."/>
        </authorList>
    </citation>
    <scope>NUCLEOTIDE SEQUENCE [LARGE SCALE GENOMIC DNA]</scope>
    <source>
        <strain evidence="7 8">738_8</strain>
    </source>
</reference>
<keyword evidence="4 6" id="KW-0472">Membrane</keyword>
<feature type="transmembrane region" description="Helical" evidence="6">
    <location>
        <begin position="6"/>
        <end position="32"/>
    </location>
</feature>
<dbReference type="InterPro" id="IPR036640">
    <property type="entry name" value="ABC1_TM_sf"/>
</dbReference>
<evidence type="ECO:0000256" key="6">
    <source>
        <dbReference type="SAM" id="Phobius"/>
    </source>
</evidence>
<feature type="compositionally biased region" description="Basic and acidic residues" evidence="5">
    <location>
        <begin position="40"/>
        <end position="62"/>
    </location>
</feature>
<evidence type="ECO:0000313" key="7">
    <source>
        <dbReference type="EMBL" id="PCC54578.1"/>
    </source>
</evidence>
<dbReference type="Gene3D" id="1.20.1560.10">
    <property type="entry name" value="ABC transporter type 1, transmembrane domain"/>
    <property type="match status" value="1"/>
</dbReference>
<dbReference type="GO" id="GO:0005524">
    <property type="term" value="F:ATP binding"/>
    <property type="evidence" value="ECO:0007669"/>
    <property type="project" value="InterPro"/>
</dbReference>
<dbReference type="Proteomes" id="UP000217881">
    <property type="component" value="Unassembled WGS sequence"/>
</dbReference>
<protein>
    <submittedName>
        <fullName evidence="7">Uncharacterized protein</fullName>
    </submittedName>
</protein>
<evidence type="ECO:0000256" key="2">
    <source>
        <dbReference type="ARBA" id="ARBA00022692"/>
    </source>
</evidence>
<dbReference type="AlphaFoldDB" id="A0A2A3ZSR2"/>
<evidence type="ECO:0000256" key="3">
    <source>
        <dbReference type="ARBA" id="ARBA00022989"/>
    </source>
</evidence>
<dbReference type="EMBL" id="NRHA01000008">
    <property type="protein sequence ID" value="PCC54578.1"/>
    <property type="molecule type" value="Genomic_DNA"/>
</dbReference>
<comment type="subcellular location">
    <subcellularLocation>
        <location evidence="1">Cell membrane</location>
        <topology evidence="1">Multi-pass membrane protein</topology>
    </subcellularLocation>
</comment>
<comment type="caution">
    <text evidence="7">The sequence shown here is derived from an EMBL/GenBank/DDBJ whole genome shotgun (WGS) entry which is preliminary data.</text>
</comment>
<evidence type="ECO:0000313" key="8">
    <source>
        <dbReference type="Proteomes" id="UP000217881"/>
    </source>
</evidence>
<accession>A0A2A3ZSR2</accession>
<dbReference type="GO" id="GO:0005886">
    <property type="term" value="C:plasma membrane"/>
    <property type="evidence" value="ECO:0007669"/>
    <property type="project" value="UniProtKB-SubCell"/>
</dbReference>
<keyword evidence="2 6" id="KW-0812">Transmembrane</keyword>
<sequence>MISGGAVVMVLISWAIGLAFLILVIAAGVRLGMRWSRKDERREQAARDEATSEPPRQPDFKPFRTGRNFK</sequence>
<feature type="region of interest" description="Disordered" evidence="5">
    <location>
        <begin position="40"/>
        <end position="70"/>
    </location>
</feature>
<evidence type="ECO:0000256" key="4">
    <source>
        <dbReference type="ARBA" id="ARBA00023136"/>
    </source>
</evidence>
<name>A0A2A3ZSR2_BREAU</name>
<evidence type="ECO:0000256" key="5">
    <source>
        <dbReference type="SAM" id="MobiDB-lite"/>
    </source>
</evidence>
<evidence type="ECO:0000256" key="1">
    <source>
        <dbReference type="ARBA" id="ARBA00004651"/>
    </source>
</evidence>